<keyword evidence="3" id="KW-0732">Signal</keyword>
<dbReference type="PANTHER" id="PTHR10357">
    <property type="entry name" value="ALPHA-AMYLASE FAMILY MEMBER"/>
    <property type="match status" value="1"/>
</dbReference>
<proteinExistence type="predicted"/>
<evidence type="ECO:0000256" key="2">
    <source>
        <dbReference type="ARBA" id="ARBA00022723"/>
    </source>
</evidence>
<dbReference type="SUPFAM" id="SSF53448">
    <property type="entry name" value="Nucleotide-diphospho-sugar transferases"/>
    <property type="match status" value="1"/>
</dbReference>
<protein>
    <recommendedName>
        <fullName evidence="5">Glycosyl hydrolase family 13 catalytic domain-containing protein</fullName>
    </recommendedName>
</protein>
<reference evidence="6" key="1">
    <citation type="submission" date="2021-01" db="EMBL/GenBank/DDBJ databases">
        <authorList>
            <person name="Corre E."/>
            <person name="Pelletier E."/>
            <person name="Niang G."/>
            <person name="Scheremetjew M."/>
            <person name="Finn R."/>
            <person name="Kale V."/>
            <person name="Holt S."/>
            <person name="Cochrane G."/>
            <person name="Meng A."/>
            <person name="Brown T."/>
            <person name="Cohen L."/>
        </authorList>
    </citation>
    <scope>NUCLEOTIDE SEQUENCE</scope>
    <source>
        <strain evidence="6">Pbaha01</strain>
    </source>
</reference>
<dbReference type="SUPFAM" id="SSF51445">
    <property type="entry name" value="(Trans)glycosidases"/>
    <property type="match status" value="1"/>
</dbReference>
<dbReference type="Gene3D" id="3.90.550.10">
    <property type="entry name" value="Spore Coat Polysaccharide Biosynthesis Protein SpsA, Chain A"/>
    <property type="match status" value="1"/>
</dbReference>
<sequence>MVQQASHCKLAMLASGTFFFTTVFVGHYVGKAAAASTPADGGCPKRTGCSPALDTELNGQRIATPALTEAEVESEEEVDATVLDVRFLQTRIDLRTSPAGTDSETVPLRPRPCAPADTAKPRGIQRITSLEIGPFGVTPHLQSNLSVDNQVCWKDDDCCPNDIPGKCNFFCNEGTEIDVSSAKGWEVKGVCAKKWPGFCLEDEECGSLHICQRDAGSLAGTCLRDTRCDGISCGRGHCRWGTCTCEYGVAGERCDHSLEAFAFLFYGNSSENLVSVRVLVKSLRAGGAPQDVVAIIPTNLMNQTPPEYIRLLEEDGVKFHHSDPIPMPASMDADPIIHKRWSGVMNKFAVWQLTNYSQVALLDTDMVFSFDTESPERIFSECKAPLCAVRDGDSRFMNAGVMVVIPSHQRLNHIIHVLSNEQHHFAMPEQSFLTRYCENKAYRMPLQFLDRKWNSCVGGGMLHNVGWESTGYNVLHSCSWTGKPPNMRVCLPGACDANEEWHTVLVWQFFHMQADPCIHHFEMDKCLSVGLTRACNWCGHYCSDARVPCSRALFNQTRVKGADEPDVVELSGHVVNEALFAKTTPEWNKLPQGSWAWPQVAMYQILIDRFASRNSTHCEKLEDYCGGTIQGIRSKMDYLESLGVDGVALSPVVEQMPHGYHGYWSKDLYSVNPEYGTEADIKDLVVVLHERKMKAIIDVNLNHAGGPHTNASNPLDLSELRPFNHPSFFHSDNCSLMHNEDYERGPVFLERCKLYGLPDYNHENPVVWQQLMHWVRSHVDRYGFDGIRVDAARHILRSFLDHIPQTGPPIPAFFEVVNGDMRYVASYTGGDYSAVYNYPLYFMLRDIFVPGPSQRPMADLADWMTKQEEFSERRLLLNFLDNNDLPRFIYKLDGDQLLYHNALLCVLGMEGLPVLLYGSEQDQRGVLNFSDPLKVDNWRPPLWHAGYNTSTPTFQLIRKVLWLRRRMNGMHGLKQRALFADHQVLVFARGPVIFAVTNVGRENPVPSQRVLWDNATSDFSVPVWMCNLLAIEPRNDCGIVAPGNLSRLHLLGDPKVYVPIAFLQEYEGQERREQQEHQHRAAAMAMDPQVLPFSHWHEMPGPPSLSVQVLKRVPRAWRPGDVVLNDDPRLIWHPFPKLPPHLDRWGPPLGMPAPHVISASLQDACFYLGAGETDGTIVAQRGAATYVLCPDSPEMCPEVTGKNIDLQRLKALMRDAKVPPGSKPVVHLTYDVWYGVYHMLVSALPSIAPYLEELRSGKMLAFFHSDQAIVAPVLSYLGVTQSTFFPPADPPLAQPYHFCTPEMHFDLGTRPQYPRAQFVSSYLHDFRRALAPPVGAQPCMARPQGIVFLSRGNSSRTLSNEAQVVEALRALGRPVTVLLPEPGAFQQVLQVVSGAAVLVGAHGANMANMVYAPEGATVVEIVPQVPFGLVDFHFRDLAASLNFTYVPFGQAVKSEEYHVQLTKDPMTQDKALESYAVDAEKVKNLVASLL</sequence>
<dbReference type="Pfam" id="PF04577">
    <property type="entry name" value="Glyco_transf_61"/>
    <property type="match status" value="1"/>
</dbReference>
<comment type="cofactor">
    <cofactor evidence="1">
        <name>Ca(2+)</name>
        <dbReference type="ChEBI" id="CHEBI:29108"/>
    </cofactor>
</comment>
<evidence type="ECO:0000256" key="4">
    <source>
        <dbReference type="SAM" id="MobiDB-lite"/>
    </source>
</evidence>
<evidence type="ECO:0000256" key="3">
    <source>
        <dbReference type="ARBA" id="ARBA00022729"/>
    </source>
</evidence>
<feature type="domain" description="Glycosyl hydrolase family 13 catalytic" evidence="5">
    <location>
        <begin position="604"/>
        <end position="964"/>
    </location>
</feature>
<keyword evidence="2" id="KW-0479">Metal-binding</keyword>
<evidence type="ECO:0000313" key="6">
    <source>
        <dbReference type="EMBL" id="CAD8386448.1"/>
    </source>
</evidence>
<dbReference type="InterPro" id="IPR029044">
    <property type="entry name" value="Nucleotide-diphossugar_trans"/>
</dbReference>
<gene>
    <name evidence="6" type="ORF">PBAH0796_LOCUS30136</name>
</gene>
<evidence type="ECO:0000259" key="5">
    <source>
        <dbReference type="SMART" id="SM00642"/>
    </source>
</evidence>
<dbReference type="InterPro" id="IPR049625">
    <property type="entry name" value="Glyco_transf_61_cat"/>
</dbReference>
<dbReference type="GO" id="GO:0005975">
    <property type="term" value="P:carbohydrate metabolic process"/>
    <property type="evidence" value="ECO:0007669"/>
    <property type="project" value="InterPro"/>
</dbReference>
<dbReference type="Gene3D" id="3.20.20.80">
    <property type="entry name" value="Glycosidases"/>
    <property type="match status" value="1"/>
</dbReference>
<evidence type="ECO:0000256" key="1">
    <source>
        <dbReference type="ARBA" id="ARBA00001913"/>
    </source>
</evidence>
<feature type="region of interest" description="Disordered" evidence="4">
    <location>
        <begin position="96"/>
        <end position="117"/>
    </location>
</feature>
<dbReference type="SMART" id="SM00642">
    <property type="entry name" value="Aamy"/>
    <property type="match status" value="1"/>
</dbReference>
<organism evidence="6">
    <name type="scientific">Pyrodinium bahamense</name>
    <dbReference type="NCBI Taxonomy" id="73915"/>
    <lineage>
        <taxon>Eukaryota</taxon>
        <taxon>Sar</taxon>
        <taxon>Alveolata</taxon>
        <taxon>Dinophyceae</taxon>
        <taxon>Gonyaulacales</taxon>
        <taxon>Pyrocystaceae</taxon>
        <taxon>Pyrodinium</taxon>
    </lineage>
</organism>
<dbReference type="PANTHER" id="PTHR10357:SF215">
    <property type="entry name" value="ALPHA-AMYLASE 1"/>
    <property type="match status" value="1"/>
</dbReference>
<dbReference type="EMBL" id="HBEG01049438">
    <property type="protein sequence ID" value="CAD8386448.1"/>
    <property type="molecule type" value="Transcribed_RNA"/>
</dbReference>
<dbReference type="GO" id="GO:0046872">
    <property type="term" value="F:metal ion binding"/>
    <property type="evidence" value="ECO:0007669"/>
    <property type="project" value="UniProtKB-KW"/>
</dbReference>
<dbReference type="InterPro" id="IPR006047">
    <property type="entry name" value="GH13_cat_dom"/>
</dbReference>
<dbReference type="Pfam" id="PF00128">
    <property type="entry name" value="Alpha-amylase"/>
    <property type="match status" value="1"/>
</dbReference>
<name>A0A7S0B9D4_9DINO</name>
<dbReference type="GO" id="GO:0016757">
    <property type="term" value="F:glycosyltransferase activity"/>
    <property type="evidence" value="ECO:0007669"/>
    <property type="project" value="InterPro"/>
</dbReference>
<dbReference type="InterPro" id="IPR017853">
    <property type="entry name" value="GH"/>
</dbReference>
<accession>A0A7S0B9D4</accession>